<evidence type="ECO:0000313" key="2">
    <source>
        <dbReference type="EMBL" id="WXA98599.1"/>
    </source>
</evidence>
<organism evidence="2 3">
    <name type="scientific">Pendulispora brunnea</name>
    <dbReference type="NCBI Taxonomy" id="2905690"/>
    <lineage>
        <taxon>Bacteria</taxon>
        <taxon>Pseudomonadati</taxon>
        <taxon>Myxococcota</taxon>
        <taxon>Myxococcia</taxon>
        <taxon>Myxococcales</taxon>
        <taxon>Sorangiineae</taxon>
        <taxon>Pendulisporaceae</taxon>
        <taxon>Pendulispora</taxon>
    </lineage>
</organism>
<feature type="chain" id="PRO_5045702967" evidence="1">
    <location>
        <begin position="26"/>
        <end position="102"/>
    </location>
</feature>
<name>A0ABZ2KKK7_9BACT</name>
<gene>
    <name evidence="2" type="ORF">LZC95_17420</name>
</gene>
<dbReference type="RefSeq" id="WP_394849213.1">
    <property type="nucleotide sequence ID" value="NZ_CP089982.1"/>
</dbReference>
<keyword evidence="3" id="KW-1185">Reference proteome</keyword>
<keyword evidence="1" id="KW-0732">Signal</keyword>
<proteinExistence type="predicted"/>
<evidence type="ECO:0000313" key="3">
    <source>
        <dbReference type="Proteomes" id="UP001379533"/>
    </source>
</evidence>
<sequence length="102" mass="10652">MQHTKKHIKATIIVACALVALSVAAPGLASNASGGGGDRFCEDLREACEDANGTALLCVETPTHLAECSGATDDDFERACRHYDASCRLVEVTQLVVACACL</sequence>
<evidence type="ECO:0000256" key="1">
    <source>
        <dbReference type="SAM" id="SignalP"/>
    </source>
</evidence>
<reference evidence="2 3" key="1">
    <citation type="submission" date="2021-12" db="EMBL/GenBank/DDBJ databases">
        <title>Discovery of the Pendulisporaceae a myxobacterial family with distinct sporulation behavior and unique specialized metabolism.</title>
        <authorList>
            <person name="Garcia R."/>
            <person name="Popoff A."/>
            <person name="Bader C.D."/>
            <person name="Loehr J."/>
            <person name="Walesch S."/>
            <person name="Walt C."/>
            <person name="Boldt J."/>
            <person name="Bunk B."/>
            <person name="Haeckl F.J.F.P.J."/>
            <person name="Gunesch A.P."/>
            <person name="Birkelbach J."/>
            <person name="Nuebel U."/>
            <person name="Pietschmann T."/>
            <person name="Bach T."/>
            <person name="Mueller R."/>
        </authorList>
    </citation>
    <scope>NUCLEOTIDE SEQUENCE [LARGE SCALE GENOMIC DNA]</scope>
    <source>
        <strain evidence="2 3">MSr12523</strain>
    </source>
</reference>
<feature type="signal peptide" evidence="1">
    <location>
        <begin position="1"/>
        <end position="25"/>
    </location>
</feature>
<accession>A0ABZ2KKK7</accession>
<protein>
    <submittedName>
        <fullName evidence="2">Uncharacterized protein</fullName>
    </submittedName>
</protein>
<dbReference type="Proteomes" id="UP001379533">
    <property type="component" value="Chromosome"/>
</dbReference>
<dbReference type="EMBL" id="CP089982">
    <property type="protein sequence ID" value="WXA98599.1"/>
    <property type="molecule type" value="Genomic_DNA"/>
</dbReference>